<dbReference type="OrthoDB" id="282744at2"/>
<dbReference type="InterPro" id="IPR020449">
    <property type="entry name" value="Tscrpt_reg_AraC-type_HTH"/>
</dbReference>
<dbReference type="InterPro" id="IPR011256">
    <property type="entry name" value="Reg_factor_effector_dom_sf"/>
</dbReference>
<sequence>MLSQAIKKQHINDLVEWIEANLTDDLNIDQITLKSGYSKWHMQRMFKEMTGQTLAAYTRKRRLTMAAMALRLTRMTLIDIAVRFGFDNQQNFTRVFKGHFALTPGAFRRIPHLPVKNFHGRILVRSLAERATLVEREEELHLRGETQEWECKFGDYIADRDHRVADQARQLVALAGSHVAQGWLGFQYGPGQSSADQQNISLFQALEPQYADLLSDHTGSWSEVPGLYASIRWSGRPEQLTRFIEDIYYQHLPALGVSRRPGKDLLRLDFAQCKPDWLSGVFSIPVMQA</sequence>
<reference evidence="6" key="1">
    <citation type="submission" date="2016-10" db="EMBL/GenBank/DDBJ databases">
        <authorList>
            <person name="Varghese N."/>
            <person name="Submissions S."/>
        </authorList>
    </citation>
    <scope>NUCLEOTIDE SEQUENCE [LARGE SCALE GENOMIC DNA]</scope>
    <source>
        <strain evidence="6">OV426</strain>
    </source>
</reference>
<evidence type="ECO:0000259" key="4">
    <source>
        <dbReference type="PROSITE" id="PS01124"/>
    </source>
</evidence>
<keyword evidence="3" id="KW-0804">Transcription</keyword>
<organism evidence="5 6">
    <name type="scientific">Candidatus Pantoea varia</name>
    <dbReference type="NCBI Taxonomy" id="1881036"/>
    <lineage>
        <taxon>Bacteria</taxon>
        <taxon>Pseudomonadati</taxon>
        <taxon>Pseudomonadota</taxon>
        <taxon>Gammaproteobacteria</taxon>
        <taxon>Enterobacterales</taxon>
        <taxon>Erwiniaceae</taxon>
        <taxon>Pantoea</taxon>
    </lineage>
</organism>
<dbReference type="PANTHER" id="PTHR47504:SF5">
    <property type="entry name" value="RIGHT ORIGIN-BINDING PROTEIN"/>
    <property type="match status" value="1"/>
</dbReference>
<dbReference type="Pfam" id="PF12833">
    <property type="entry name" value="HTH_18"/>
    <property type="match status" value="1"/>
</dbReference>
<dbReference type="AlphaFoldDB" id="A0A1I5G1T6"/>
<dbReference type="InterPro" id="IPR050959">
    <property type="entry name" value="MarA-like"/>
</dbReference>
<gene>
    <name evidence="5" type="ORF">SAMN05428971_3526</name>
</gene>
<protein>
    <submittedName>
        <fullName evidence="5">AraC family transcriptional regulator, mar-sox-rob regulon activator</fullName>
    </submittedName>
</protein>
<dbReference type="EMBL" id="FOVG01000004">
    <property type="protein sequence ID" value="SFO29950.1"/>
    <property type="molecule type" value="Genomic_DNA"/>
</dbReference>
<dbReference type="GO" id="GO:0003700">
    <property type="term" value="F:DNA-binding transcription factor activity"/>
    <property type="evidence" value="ECO:0007669"/>
    <property type="project" value="InterPro"/>
</dbReference>
<evidence type="ECO:0000256" key="2">
    <source>
        <dbReference type="ARBA" id="ARBA00023125"/>
    </source>
</evidence>
<evidence type="ECO:0000313" key="6">
    <source>
        <dbReference type="Proteomes" id="UP000198968"/>
    </source>
</evidence>
<keyword evidence="6" id="KW-1185">Reference proteome</keyword>
<name>A0A1I5G1T6_9GAMM</name>
<dbReference type="GO" id="GO:0043565">
    <property type="term" value="F:sequence-specific DNA binding"/>
    <property type="evidence" value="ECO:0007669"/>
    <property type="project" value="InterPro"/>
</dbReference>
<evidence type="ECO:0000256" key="1">
    <source>
        <dbReference type="ARBA" id="ARBA00023015"/>
    </source>
</evidence>
<dbReference type="Proteomes" id="UP000198968">
    <property type="component" value="Unassembled WGS sequence"/>
</dbReference>
<dbReference type="RefSeq" id="WP_090965934.1">
    <property type="nucleotide sequence ID" value="NZ_FOVG01000004.1"/>
</dbReference>
<keyword evidence="2" id="KW-0238">DNA-binding</keyword>
<dbReference type="InterPro" id="IPR018060">
    <property type="entry name" value="HTH_AraC"/>
</dbReference>
<evidence type="ECO:0000313" key="5">
    <source>
        <dbReference type="EMBL" id="SFO29950.1"/>
    </source>
</evidence>
<dbReference type="PRINTS" id="PR00032">
    <property type="entry name" value="HTHARAC"/>
</dbReference>
<dbReference type="Gene3D" id="1.10.10.60">
    <property type="entry name" value="Homeodomain-like"/>
    <property type="match status" value="2"/>
</dbReference>
<dbReference type="SMART" id="SM00342">
    <property type="entry name" value="HTH_ARAC"/>
    <property type="match status" value="1"/>
</dbReference>
<proteinExistence type="predicted"/>
<keyword evidence="1" id="KW-0805">Transcription regulation</keyword>
<feature type="domain" description="HTH araC/xylS-type" evidence="4">
    <location>
        <begin position="12"/>
        <end position="110"/>
    </location>
</feature>
<dbReference type="InterPro" id="IPR009057">
    <property type="entry name" value="Homeodomain-like_sf"/>
</dbReference>
<accession>A0A1I5G1T6</accession>
<evidence type="ECO:0000256" key="3">
    <source>
        <dbReference type="ARBA" id="ARBA00023163"/>
    </source>
</evidence>
<dbReference type="PROSITE" id="PS01124">
    <property type="entry name" value="HTH_ARAC_FAMILY_2"/>
    <property type="match status" value="1"/>
</dbReference>
<dbReference type="SUPFAM" id="SSF46689">
    <property type="entry name" value="Homeodomain-like"/>
    <property type="match status" value="2"/>
</dbReference>
<dbReference type="Gene3D" id="3.20.80.10">
    <property type="entry name" value="Regulatory factor, effector binding domain"/>
    <property type="match status" value="1"/>
</dbReference>
<dbReference type="SUPFAM" id="SSF55136">
    <property type="entry name" value="Probable bacterial effector-binding domain"/>
    <property type="match status" value="1"/>
</dbReference>
<dbReference type="PANTHER" id="PTHR47504">
    <property type="entry name" value="RIGHT ORIGIN-BINDING PROTEIN"/>
    <property type="match status" value="1"/>
</dbReference>